<dbReference type="Proteomes" id="UP000583929">
    <property type="component" value="Unassembled WGS sequence"/>
</dbReference>
<keyword evidence="2" id="KW-1185">Reference proteome</keyword>
<dbReference type="EMBL" id="JAATIQ010000163">
    <property type="protein sequence ID" value="KAF4375304.1"/>
    <property type="molecule type" value="Genomic_DNA"/>
</dbReference>
<reference evidence="1 2" key="1">
    <citation type="journal article" date="2020" name="bioRxiv">
        <title>Sequence and annotation of 42 cannabis genomes reveals extensive copy number variation in cannabinoid synthesis and pathogen resistance genes.</title>
        <authorList>
            <person name="Mckernan K.J."/>
            <person name="Helbert Y."/>
            <person name="Kane L.T."/>
            <person name="Ebling H."/>
            <person name="Zhang L."/>
            <person name="Liu B."/>
            <person name="Eaton Z."/>
            <person name="Mclaughlin S."/>
            <person name="Kingan S."/>
            <person name="Baybayan P."/>
            <person name="Concepcion G."/>
            <person name="Jordan M."/>
            <person name="Riva A."/>
            <person name="Barbazuk W."/>
            <person name="Harkins T."/>
        </authorList>
    </citation>
    <scope>NUCLEOTIDE SEQUENCE [LARGE SCALE GENOMIC DNA]</scope>
    <source>
        <strain evidence="2">cv. Jamaican Lion 4</strain>
        <tissue evidence="1">Leaf</tissue>
    </source>
</reference>
<organism evidence="1 2">
    <name type="scientific">Cannabis sativa</name>
    <name type="common">Hemp</name>
    <name type="synonym">Marijuana</name>
    <dbReference type="NCBI Taxonomy" id="3483"/>
    <lineage>
        <taxon>Eukaryota</taxon>
        <taxon>Viridiplantae</taxon>
        <taxon>Streptophyta</taxon>
        <taxon>Embryophyta</taxon>
        <taxon>Tracheophyta</taxon>
        <taxon>Spermatophyta</taxon>
        <taxon>Magnoliopsida</taxon>
        <taxon>eudicotyledons</taxon>
        <taxon>Gunneridae</taxon>
        <taxon>Pentapetalae</taxon>
        <taxon>rosids</taxon>
        <taxon>fabids</taxon>
        <taxon>Rosales</taxon>
        <taxon>Cannabaceae</taxon>
        <taxon>Cannabis</taxon>
    </lineage>
</organism>
<accession>A0A7J6FX33</accession>
<sequence>MVKSCSVSALQRNIVNFSFHYDYEIIHRFVRANRLSQVFNRPKVLGKVSMHARGVAVYNLSHLISTMSEYTSTILG</sequence>
<gene>
    <name evidence="1" type="ORF">G4B88_021970</name>
</gene>
<name>A0A7J6FX33_CANSA</name>
<evidence type="ECO:0000313" key="1">
    <source>
        <dbReference type="EMBL" id="KAF4375304.1"/>
    </source>
</evidence>
<evidence type="ECO:0000313" key="2">
    <source>
        <dbReference type="Proteomes" id="UP000583929"/>
    </source>
</evidence>
<comment type="caution">
    <text evidence="1">The sequence shown here is derived from an EMBL/GenBank/DDBJ whole genome shotgun (WGS) entry which is preliminary data.</text>
</comment>
<dbReference type="AlphaFoldDB" id="A0A7J6FX33"/>
<protein>
    <submittedName>
        <fullName evidence="1">Uncharacterized protein</fullName>
    </submittedName>
</protein>
<proteinExistence type="predicted"/>